<gene>
    <name evidence="1" type="ORF">JCM19239_6380</name>
</gene>
<dbReference type="EMBL" id="BBMS01000115">
    <property type="protein sequence ID" value="GAL30866.1"/>
    <property type="molecule type" value="Genomic_DNA"/>
</dbReference>
<organism evidence="1 2">
    <name type="scientific">Vibrio variabilis</name>
    <dbReference type="NCBI Taxonomy" id="990271"/>
    <lineage>
        <taxon>Bacteria</taxon>
        <taxon>Pseudomonadati</taxon>
        <taxon>Pseudomonadota</taxon>
        <taxon>Gammaproteobacteria</taxon>
        <taxon>Vibrionales</taxon>
        <taxon>Vibrionaceae</taxon>
        <taxon>Vibrio</taxon>
    </lineage>
</organism>
<protein>
    <submittedName>
        <fullName evidence="1">Uncharacterized protein</fullName>
    </submittedName>
</protein>
<accession>A0ABQ0JQ22</accession>
<evidence type="ECO:0000313" key="2">
    <source>
        <dbReference type="Proteomes" id="UP000029223"/>
    </source>
</evidence>
<sequence length="37" mass="4302">MNDESGKLPIDIIKSKRRSVIMFKGGKDVWIEIDRLL</sequence>
<keyword evidence="2" id="KW-1185">Reference proteome</keyword>
<dbReference type="Proteomes" id="UP000029223">
    <property type="component" value="Unassembled WGS sequence"/>
</dbReference>
<comment type="caution">
    <text evidence="1">The sequence shown here is derived from an EMBL/GenBank/DDBJ whole genome shotgun (WGS) entry which is preliminary data.</text>
</comment>
<reference evidence="2" key="2">
    <citation type="submission" date="2014-09" db="EMBL/GenBank/DDBJ databases">
        <authorList>
            <consortium name="NBRP consortium"/>
            <person name="Sawabe T."/>
            <person name="Meirelles P."/>
            <person name="Nakanishi M."/>
            <person name="Sayaka M."/>
            <person name="Hattori M."/>
            <person name="Ohkuma M."/>
        </authorList>
    </citation>
    <scope>NUCLEOTIDE SEQUENCE [LARGE SCALE GENOMIC DNA]</scope>
    <source>
        <strain evidence="2">JCM 19239</strain>
    </source>
</reference>
<reference evidence="2" key="1">
    <citation type="submission" date="2014-09" db="EMBL/GenBank/DDBJ databases">
        <title>Vibrio variabilis JCM 19239. (C206) whole genome shotgun sequence.</title>
        <authorList>
            <person name="Sawabe T."/>
            <person name="Meirelles P."/>
            <person name="Nakanishi M."/>
            <person name="Sayaka M."/>
            <person name="Hattori M."/>
            <person name="Ohkuma M."/>
        </authorList>
    </citation>
    <scope>NUCLEOTIDE SEQUENCE [LARGE SCALE GENOMIC DNA]</scope>
    <source>
        <strain evidence="2">JCM 19239</strain>
    </source>
</reference>
<name>A0ABQ0JQ22_9VIBR</name>
<evidence type="ECO:0000313" key="1">
    <source>
        <dbReference type="EMBL" id="GAL30866.1"/>
    </source>
</evidence>
<proteinExistence type="predicted"/>